<sequence>MACMVCRKFDVRLFSVGSNYGNINHTVGDDLVEIYGEKVSVHLTPESCVCNACMNILDNIAKLIRNIWSLISNPCDQPQPGKLGKLWKIFASLKVDGDDIEECQGTLNRTPTPSKLMTLMFSEPYRSKQERKIAESERQRSLSRSTICCARSEVSSNFSDVNEISGDSEDNEDSGYNVDRKIVKRRRKRKGHNWTRPKRGRSRTSRASPTSDVSRFSSPISNYSSVSCRSNRRSPSKKKQTVEYDAKGRLTKKRTRSVSRAQEEEEKSKFYCREYKCQLYFYDVEVLNYHQISDHNLPALHYCDECQQRYTTAELLRKHVAIHDTSPLYCLMCSMGMKDRIELQEHLDEHMAYSIPCKCCDKSFLSKSTREEHMKKCHRGRKKRDAPDRRSKLIIDRFDSEFSETDNNRNNREDRDELTVVMIPYTDMELESDDLDVTEENMRLCNIEFFTSGDVQNHSIESETTSETEIMPESETMPEPETLQ</sequence>
<dbReference type="GO" id="GO:0008270">
    <property type="term" value="F:zinc ion binding"/>
    <property type="evidence" value="ECO:0007669"/>
    <property type="project" value="UniProtKB-KW"/>
</dbReference>
<dbReference type="EMBL" id="OU896712">
    <property type="protein sequence ID" value="CAH1174108.1"/>
    <property type="molecule type" value="Genomic_DNA"/>
</dbReference>
<feature type="region of interest" description="Disordered" evidence="6">
    <location>
        <begin position="160"/>
        <end position="260"/>
    </location>
</feature>
<reference evidence="8" key="2">
    <citation type="submission" date="2022-10" db="EMBL/GenBank/DDBJ databases">
        <authorList>
            <consortium name="ENA_rothamsted_submissions"/>
            <consortium name="culmorum"/>
            <person name="King R."/>
        </authorList>
    </citation>
    <scope>NUCLEOTIDE SEQUENCE</scope>
</reference>
<evidence type="ECO:0000256" key="5">
    <source>
        <dbReference type="PROSITE-ProRule" id="PRU00042"/>
    </source>
</evidence>
<accession>A0A9P0DVV5</accession>
<dbReference type="SUPFAM" id="SSF57667">
    <property type="entry name" value="beta-beta-alpha zinc fingers"/>
    <property type="match status" value="1"/>
</dbReference>
<evidence type="ECO:0000313" key="9">
    <source>
        <dbReference type="Proteomes" id="UP001153737"/>
    </source>
</evidence>
<feature type="compositionally biased region" description="Polar residues" evidence="6">
    <location>
        <begin position="205"/>
        <end position="229"/>
    </location>
</feature>
<feature type="compositionally biased region" description="Basic residues" evidence="6">
    <location>
        <begin position="230"/>
        <end position="239"/>
    </location>
</feature>
<dbReference type="Gene3D" id="3.30.160.60">
    <property type="entry name" value="Classic Zinc Finger"/>
    <property type="match status" value="2"/>
</dbReference>
<dbReference type="Proteomes" id="UP001153737">
    <property type="component" value="Chromosome 6"/>
</dbReference>
<evidence type="ECO:0000256" key="2">
    <source>
        <dbReference type="ARBA" id="ARBA00022737"/>
    </source>
</evidence>
<dbReference type="SMART" id="SM00355">
    <property type="entry name" value="ZnF_C2H2"/>
    <property type="match status" value="4"/>
</dbReference>
<organism evidence="8 9">
    <name type="scientific">Phaedon cochleariae</name>
    <name type="common">Mustard beetle</name>
    <dbReference type="NCBI Taxonomy" id="80249"/>
    <lineage>
        <taxon>Eukaryota</taxon>
        <taxon>Metazoa</taxon>
        <taxon>Ecdysozoa</taxon>
        <taxon>Arthropoda</taxon>
        <taxon>Hexapoda</taxon>
        <taxon>Insecta</taxon>
        <taxon>Pterygota</taxon>
        <taxon>Neoptera</taxon>
        <taxon>Endopterygota</taxon>
        <taxon>Coleoptera</taxon>
        <taxon>Polyphaga</taxon>
        <taxon>Cucujiformia</taxon>
        <taxon>Chrysomeloidea</taxon>
        <taxon>Chrysomelidae</taxon>
        <taxon>Chrysomelinae</taxon>
        <taxon>Chrysomelini</taxon>
        <taxon>Phaedon</taxon>
    </lineage>
</organism>
<feature type="region of interest" description="Disordered" evidence="6">
    <location>
        <begin position="455"/>
        <end position="484"/>
    </location>
</feature>
<dbReference type="AlphaFoldDB" id="A0A9P0DVV5"/>
<proteinExistence type="predicted"/>
<evidence type="ECO:0000256" key="4">
    <source>
        <dbReference type="ARBA" id="ARBA00022833"/>
    </source>
</evidence>
<keyword evidence="1" id="KW-0479">Metal-binding</keyword>
<evidence type="ECO:0000256" key="3">
    <source>
        <dbReference type="ARBA" id="ARBA00022771"/>
    </source>
</evidence>
<feature type="compositionally biased region" description="Basic residues" evidence="6">
    <location>
        <begin position="182"/>
        <end position="204"/>
    </location>
</feature>
<gene>
    <name evidence="8" type="ORF">PHAECO_LOCUS10610</name>
</gene>
<feature type="compositionally biased region" description="Acidic residues" evidence="6">
    <location>
        <begin position="464"/>
        <end position="478"/>
    </location>
</feature>
<reference evidence="8" key="1">
    <citation type="submission" date="2022-01" db="EMBL/GenBank/DDBJ databases">
        <authorList>
            <person name="King R."/>
        </authorList>
    </citation>
    <scope>NUCLEOTIDE SEQUENCE</scope>
</reference>
<protein>
    <recommendedName>
        <fullName evidence="7">C2H2-type domain-containing protein</fullName>
    </recommendedName>
</protein>
<dbReference type="PANTHER" id="PTHR24409">
    <property type="entry name" value="ZINC FINGER PROTEIN 142"/>
    <property type="match status" value="1"/>
</dbReference>
<dbReference type="OrthoDB" id="6365676at2759"/>
<name>A0A9P0DVV5_PHACE</name>
<keyword evidence="9" id="KW-1185">Reference proteome</keyword>
<dbReference type="InterPro" id="IPR036236">
    <property type="entry name" value="Znf_C2H2_sf"/>
</dbReference>
<keyword evidence="2" id="KW-0677">Repeat</keyword>
<keyword evidence="4" id="KW-0862">Zinc</keyword>
<evidence type="ECO:0000259" key="7">
    <source>
        <dbReference type="PROSITE" id="PS50157"/>
    </source>
</evidence>
<dbReference type="InterPro" id="IPR013087">
    <property type="entry name" value="Znf_C2H2_type"/>
</dbReference>
<keyword evidence="3 5" id="KW-0863">Zinc-finger</keyword>
<evidence type="ECO:0000313" key="8">
    <source>
        <dbReference type="EMBL" id="CAH1174108.1"/>
    </source>
</evidence>
<dbReference type="PROSITE" id="PS00028">
    <property type="entry name" value="ZINC_FINGER_C2H2_1"/>
    <property type="match status" value="2"/>
</dbReference>
<evidence type="ECO:0000256" key="1">
    <source>
        <dbReference type="ARBA" id="ARBA00022723"/>
    </source>
</evidence>
<evidence type="ECO:0000256" key="6">
    <source>
        <dbReference type="SAM" id="MobiDB-lite"/>
    </source>
</evidence>
<feature type="domain" description="C2H2-type" evidence="7">
    <location>
        <begin position="301"/>
        <end position="323"/>
    </location>
</feature>
<dbReference type="PROSITE" id="PS50157">
    <property type="entry name" value="ZINC_FINGER_C2H2_2"/>
    <property type="match status" value="2"/>
</dbReference>
<feature type="domain" description="C2H2-type" evidence="7">
    <location>
        <begin position="355"/>
        <end position="383"/>
    </location>
</feature>